<gene>
    <name evidence="1" type="ORF">LCGC14_0563050</name>
</gene>
<proteinExistence type="predicted"/>
<accession>A0A0F9S568</accession>
<dbReference type="Gene3D" id="3.30.2320.50">
    <property type="match status" value="1"/>
</dbReference>
<dbReference type="AlphaFoldDB" id="A0A0F9S568"/>
<evidence type="ECO:0000313" key="1">
    <source>
        <dbReference type="EMBL" id="KKN57362.1"/>
    </source>
</evidence>
<reference evidence="1" key="1">
    <citation type="journal article" date="2015" name="Nature">
        <title>Complex archaea that bridge the gap between prokaryotes and eukaryotes.</title>
        <authorList>
            <person name="Spang A."/>
            <person name="Saw J.H."/>
            <person name="Jorgensen S.L."/>
            <person name="Zaremba-Niedzwiedzka K."/>
            <person name="Martijn J."/>
            <person name="Lind A.E."/>
            <person name="van Eijk R."/>
            <person name="Schleper C."/>
            <person name="Guy L."/>
            <person name="Ettema T.J."/>
        </authorList>
    </citation>
    <scope>NUCLEOTIDE SEQUENCE</scope>
</reference>
<protein>
    <submittedName>
        <fullName evidence="1">Uncharacterized protein</fullName>
    </submittedName>
</protein>
<name>A0A0F9S568_9ZZZZ</name>
<dbReference type="EMBL" id="LAZR01000807">
    <property type="protein sequence ID" value="KKN57362.1"/>
    <property type="molecule type" value="Genomic_DNA"/>
</dbReference>
<organism evidence="1">
    <name type="scientific">marine sediment metagenome</name>
    <dbReference type="NCBI Taxonomy" id="412755"/>
    <lineage>
        <taxon>unclassified sequences</taxon>
        <taxon>metagenomes</taxon>
        <taxon>ecological metagenomes</taxon>
    </lineage>
</organism>
<comment type="caution">
    <text evidence="1">The sequence shown here is derived from an EMBL/GenBank/DDBJ whole genome shotgun (WGS) entry which is preliminary data.</text>
</comment>
<sequence length="97" mass="10450">MDLSTLANALMSQLQQTAEIRALSQVMRVHVMVGALYEVSATMLVESFARAFEGTSFQGADAEVRIIQVGERFTPPGTDEAVTANGFEIFIVDVVGP</sequence>